<keyword evidence="4" id="KW-1185">Reference proteome</keyword>
<evidence type="ECO:0000313" key="3">
    <source>
        <dbReference type="EMBL" id="MFK4751118.1"/>
    </source>
</evidence>
<dbReference type="EMBL" id="JBBKTX010000002">
    <property type="protein sequence ID" value="MFK4751118.1"/>
    <property type="molecule type" value="Genomic_DNA"/>
</dbReference>
<gene>
    <name evidence="3" type="ORF">WG929_01730</name>
</gene>
<feature type="region of interest" description="Disordered" evidence="1">
    <location>
        <begin position="33"/>
        <end position="61"/>
    </location>
</feature>
<feature type="compositionally biased region" description="Low complexity" evidence="1">
    <location>
        <begin position="33"/>
        <end position="43"/>
    </location>
</feature>
<comment type="caution">
    <text evidence="3">The sequence shown here is derived from an EMBL/GenBank/DDBJ whole genome shotgun (WGS) entry which is preliminary data.</text>
</comment>
<evidence type="ECO:0000256" key="1">
    <source>
        <dbReference type="SAM" id="MobiDB-lite"/>
    </source>
</evidence>
<feature type="region of interest" description="Disordered" evidence="1">
    <location>
        <begin position="378"/>
        <end position="407"/>
    </location>
</feature>
<dbReference type="RefSeq" id="WP_416204635.1">
    <property type="nucleotide sequence ID" value="NZ_JBBKTX010000002.1"/>
</dbReference>
<reference evidence="3 4" key="1">
    <citation type="submission" date="2024-03" db="EMBL/GenBank/DDBJ databases">
        <title>High-quality draft genome sequence of Oceanobacter sp. wDCs-4.</title>
        <authorList>
            <person name="Dong C."/>
        </authorList>
    </citation>
    <scope>NUCLEOTIDE SEQUENCE [LARGE SCALE GENOMIC DNA]</scope>
    <source>
        <strain evidence="4">wDCs-4</strain>
    </source>
</reference>
<evidence type="ECO:0000259" key="2">
    <source>
        <dbReference type="Pfam" id="PF10881"/>
    </source>
</evidence>
<evidence type="ECO:0000313" key="4">
    <source>
        <dbReference type="Proteomes" id="UP001620597"/>
    </source>
</evidence>
<feature type="compositionally biased region" description="Basic and acidic residues" evidence="1">
    <location>
        <begin position="391"/>
        <end position="404"/>
    </location>
</feature>
<dbReference type="Proteomes" id="UP001620597">
    <property type="component" value="Unassembled WGS sequence"/>
</dbReference>
<feature type="region of interest" description="Disordered" evidence="1">
    <location>
        <begin position="87"/>
        <end position="151"/>
    </location>
</feature>
<protein>
    <submittedName>
        <fullName evidence="3">DUF2726 domain-containing protein</fullName>
    </submittedName>
</protein>
<sequence>MDVLEILVLLIALVLIALVVAVVLVSVQALTSRKSSSSSETESGPAVTVPASGGATPTPVTVPVAMPVAREDEILDEDAEMDGQSVEDLVFPGDNPESTKTTGKEVPVTPQAHYTPNSDAPSKEQPGAASQDRRPPPAYQPVRDNIPEDRIRRPIEEVNVATPVRRNDENFPYVAGGPLLTPLERLFYGDLKTSVSDKTEIFCKVRASDILNPRSDLNFEESHFAAEQLATQRFDFVLCDSRDFSVIGVIELDGMNEREGLRKAQREVLRKSAESANLPVLLVDMKRGYTIKEIRDRVNYLLPKESGGYMEGSLSHQTAELDALFDEQDEGISQYRQVDSDDDVEEATLAEADEVVVKKKDVAAVAVAKDSVAETHEDVDKSAATSGAAEVVDKKATPASEHKNACPRCQSPLKLSLATTGEFAGQYFWICTKLPECPYVAPIAPPQ</sequence>
<dbReference type="InterPro" id="IPR024402">
    <property type="entry name" value="DUF2726"/>
</dbReference>
<organism evidence="3 4">
    <name type="scientific">Oceanobacter antarcticus</name>
    <dbReference type="NCBI Taxonomy" id="3133425"/>
    <lineage>
        <taxon>Bacteria</taxon>
        <taxon>Pseudomonadati</taxon>
        <taxon>Pseudomonadota</taxon>
        <taxon>Gammaproteobacteria</taxon>
        <taxon>Oceanospirillales</taxon>
        <taxon>Oceanospirillaceae</taxon>
        <taxon>Oceanobacter</taxon>
    </lineage>
</organism>
<accession>A0ABW8NDU9</accession>
<dbReference type="Pfam" id="PF10881">
    <property type="entry name" value="DUF2726"/>
    <property type="match status" value="1"/>
</dbReference>
<proteinExistence type="predicted"/>
<name>A0ABW8NDU9_9GAMM</name>
<feature type="domain" description="DUF2726" evidence="2">
    <location>
        <begin position="178"/>
        <end position="298"/>
    </location>
</feature>